<keyword evidence="1" id="KW-0597">Phosphoprotein</keyword>
<accession>A0ABT3TD40</accession>
<evidence type="ECO:0000256" key="1">
    <source>
        <dbReference type="ARBA" id="ARBA00022553"/>
    </source>
</evidence>
<dbReference type="Gene3D" id="3.40.720.10">
    <property type="entry name" value="Alkaline Phosphatase, subunit A"/>
    <property type="match status" value="1"/>
</dbReference>
<name>A0ABT3TD40_9GAMM</name>
<dbReference type="InterPro" id="IPR001952">
    <property type="entry name" value="Alkaline_phosphatase"/>
</dbReference>
<dbReference type="SMART" id="SM00098">
    <property type="entry name" value="alkPPc"/>
    <property type="match status" value="1"/>
</dbReference>
<feature type="signal peptide" evidence="3">
    <location>
        <begin position="1"/>
        <end position="25"/>
    </location>
</feature>
<proteinExistence type="inferred from homology"/>
<evidence type="ECO:0000313" key="4">
    <source>
        <dbReference type="EMBL" id="MCX2980218.1"/>
    </source>
</evidence>
<gene>
    <name evidence="4" type="ORF">EYC98_04970</name>
</gene>
<reference evidence="4" key="1">
    <citation type="submission" date="2019-02" db="EMBL/GenBank/DDBJ databases">
        <authorList>
            <person name="Li S.-H."/>
        </authorList>
    </citation>
    <scope>NUCLEOTIDE SEQUENCE</scope>
    <source>
        <strain evidence="4">IMCC14734</strain>
    </source>
</reference>
<evidence type="ECO:0000256" key="3">
    <source>
        <dbReference type="SAM" id="SignalP"/>
    </source>
</evidence>
<dbReference type="InterPro" id="IPR017850">
    <property type="entry name" value="Alkaline_phosphatase_core_sf"/>
</dbReference>
<dbReference type="PANTHER" id="PTHR11596:SF5">
    <property type="entry name" value="ALKALINE PHOSPHATASE"/>
    <property type="match status" value="1"/>
</dbReference>
<dbReference type="CDD" id="cd16012">
    <property type="entry name" value="ALP"/>
    <property type="match status" value="1"/>
</dbReference>
<dbReference type="Pfam" id="PF00245">
    <property type="entry name" value="Alk_phosphatase"/>
    <property type="match status" value="1"/>
</dbReference>
<dbReference type="PRINTS" id="PR00113">
    <property type="entry name" value="ALKPHPHTASE"/>
</dbReference>
<dbReference type="RefSeq" id="WP_279244197.1">
    <property type="nucleotide sequence ID" value="NZ_SHNN01000001.1"/>
</dbReference>
<sequence>MRTPTKTLTTAVSTLLLTAAATLSAQQPANVILIIGDGMDDHQITIARNYLVGSRGRLTLDQMPMRGVAQVLTVNESGQAVYVADSANSATSMATGEVTSRGRIATTAGSDQPIPTIIELAEAAGMKTGLVSTASVTDATPASFVAHINARFCENPEAMQDVEFSGIKIGDCTQHLAVNGGAGSISEQIARSNVDVVLGGGSKHFAVNSAGGSTSVSDLASANGYHVVTAAADMATAPADQKLLGLFSPGTMPVRLQGEGGREAEKPVPSWANHISRYIGSVTMPEPMICEPNPGFAGMPSMQSMTEIALARLRNDSGFFLMVESASIDKQSHERKPCGSIGELEQLNEVLDSALAFAESNPNTLIIVTADHGQAAQMIPEESLFAAFGAPVFTRGRLARIKTPEGTIMGVNYATNDFIMEEHTGVNIPVFSNQTGVGKIPTMITQPQIFELVREHLGL</sequence>
<comment type="similarity">
    <text evidence="2">Belongs to the alkaline phosphatase family.</text>
</comment>
<keyword evidence="3" id="KW-0732">Signal</keyword>
<comment type="caution">
    <text evidence="4">The sequence shown here is derived from an EMBL/GenBank/DDBJ whole genome shotgun (WGS) entry which is preliminary data.</text>
</comment>
<dbReference type="EMBL" id="SHNN01000001">
    <property type="protein sequence ID" value="MCX2980218.1"/>
    <property type="molecule type" value="Genomic_DNA"/>
</dbReference>
<evidence type="ECO:0000256" key="2">
    <source>
        <dbReference type="RuleBase" id="RU003946"/>
    </source>
</evidence>
<feature type="chain" id="PRO_5046232487" evidence="3">
    <location>
        <begin position="26"/>
        <end position="459"/>
    </location>
</feature>
<evidence type="ECO:0000313" key="5">
    <source>
        <dbReference type="Proteomes" id="UP001143362"/>
    </source>
</evidence>
<dbReference type="Proteomes" id="UP001143362">
    <property type="component" value="Unassembled WGS sequence"/>
</dbReference>
<organism evidence="4 5">
    <name type="scientific">Candidatus Litorirhabdus singularis</name>
    <dbReference type="NCBI Taxonomy" id="2518993"/>
    <lineage>
        <taxon>Bacteria</taxon>
        <taxon>Pseudomonadati</taxon>
        <taxon>Pseudomonadota</taxon>
        <taxon>Gammaproteobacteria</taxon>
        <taxon>Cellvibrionales</taxon>
        <taxon>Halieaceae</taxon>
        <taxon>Candidatus Litorirhabdus</taxon>
    </lineage>
</organism>
<protein>
    <submittedName>
        <fullName evidence="4">Alkaline phosphatase</fullName>
    </submittedName>
</protein>
<keyword evidence="5" id="KW-1185">Reference proteome</keyword>
<dbReference type="PANTHER" id="PTHR11596">
    <property type="entry name" value="ALKALINE PHOSPHATASE"/>
    <property type="match status" value="1"/>
</dbReference>
<dbReference type="SUPFAM" id="SSF53649">
    <property type="entry name" value="Alkaline phosphatase-like"/>
    <property type="match status" value="1"/>
</dbReference>